<reference evidence="1 2" key="1">
    <citation type="journal article" date="2015" name="Genome Announc.">
        <title>Whole-Genome Sequence of Leptospira interrogans Serovar Hardjo Subtype Hardjoprajitno Strain Norma, Isolated from Cattle in a Leptospirosis Outbreak in Brazil.</title>
        <authorList>
            <person name="Cosate M.R."/>
            <person name="Soares S.C."/>
            <person name="Mendes T.A."/>
            <person name="Raittz R.T."/>
            <person name="Moreira E.C."/>
            <person name="Leite R."/>
            <person name="Fernandes G.R."/>
            <person name="Haddad J.P."/>
            <person name="Ortega J.M."/>
        </authorList>
    </citation>
    <scope>NUCLEOTIDE SEQUENCE [LARGE SCALE GENOMIC DNA]</scope>
    <source>
        <strain evidence="1 2">Norma</strain>
    </source>
</reference>
<name>A0A0M3TLQ4_LEPIR</name>
<dbReference type="AlphaFoldDB" id="A0A0M3TLQ4"/>
<gene>
    <name evidence="1" type="ORF">G436_2312</name>
</gene>
<dbReference type="EMBL" id="CP012603">
    <property type="protein sequence ID" value="ALE39491.1"/>
    <property type="molecule type" value="Genomic_DNA"/>
</dbReference>
<dbReference type="Proteomes" id="UP000056502">
    <property type="component" value="Chromosome I"/>
</dbReference>
<evidence type="ECO:0000313" key="1">
    <source>
        <dbReference type="EMBL" id="ALE39491.1"/>
    </source>
</evidence>
<accession>A0A0M3TLQ4</accession>
<protein>
    <submittedName>
        <fullName evidence="1">Uncharacterized protein</fullName>
    </submittedName>
</protein>
<proteinExistence type="predicted"/>
<dbReference type="PATRIC" id="fig|1279460.3.peg.2324"/>
<evidence type="ECO:0000313" key="2">
    <source>
        <dbReference type="Proteomes" id="UP000056502"/>
    </source>
</evidence>
<sequence length="50" mass="5931">MIHFSEKNWNLDLINLFFKCGLPQITILRTNSKIVGTHTFRKKFLLLRAI</sequence>
<dbReference type="AntiFam" id="ANF00051">
    <property type="entry name" value="Translation of DNA tandem repeat"/>
</dbReference>
<organism evidence="1">
    <name type="scientific">Leptospira interrogans serovar Hardjo str. Norma</name>
    <dbReference type="NCBI Taxonomy" id="1279460"/>
    <lineage>
        <taxon>Bacteria</taxon>
        <taxon>Pseudomonadati</taxon>
        <taxon>Spirochaetota</taxon>
        <taxon>Spirochaetia</taxon>
        <taxon>Leptospirales</taxon>
        <taxon>Leptospiraceae</taxon>
        <taxon>Leptospira</taxon>
    </lineage>
</organism>